<feature type="domain" description="OmpR/PhoB-type" evidence="4">
    <location>
        <begin position="2"/>
        <end position="100"/>
    </location>
</feature>
<comment type="caution">
    <text evidence="5">The sequence shown here is derived from an EMBL/GenBank/DDBJ whole genome shotgun (WGS) entry which is preliminary data.</text>
</comment>
<dbReference type="GO" id="GO:0003677">
    <property type="term" value="F:DNA binding"/>
    <property type="evidence" value="ECO:0007669"/>
    <property type="project" value="UniProtKB-UniRule"/>
</dbReference>
<organism evidence="5 6">
    <name type="scientific">Qipengyuania algicida</name>
    <dbReference type="NCBI Taxonomy" id="1836209"/>
    <lineage>
        <taxon>Bacteria</taxon>
        <taxon>Pseudomonadati</taxon>
        <taxon>Pseudomonadota</taxon>
        <taxon>Alphaproteobacteria</taxon>
        <taxon>Sphingomonadales</taxon>
        <taxon>Erythrobacteraceae</taxon>
        <taxon>Qipengyuania</taxon>
    </lineage>
</organism>
<evidence type="ECO:0000256" key="1">
    <source>
        <dbReference type="ARBA" id="ARBA00023125"/>
    </source>
</evidence>
<evidence type="ECO:0000256" key="3">
    <source>
        <dbReference type="SAM" id="MobiDB-lite"/>
    </source>
</evidence>
<dbReference type="InterPro" id="IPR036388">
    <property type="entry name" value="WH-like_DNA-bd_sf"/>
</dbReference>
<dbReference type="PROSITE" id="PS51755">
    <property type="entry name" value="OMPR_PHOB"/>
    <property type="match status" value="1"/>
</dbReference>
<dbReference type="SMART" id="SM00862">
    <property type="entry name" value="Trans_reg_C"/>
    <property type="match status" value="1"/>
</dbReference>
<dbReference type="GO" id="GO:0000160">
    <property type="term" value="P:phosphorelay signal transduction system"/>
    <property type="evidence" value="ECO:0007669"/>
    <property type="project" value="InterPro"/>
</dbReference>
<gene>
    <name evidence="5" type="ORF">GRI58_12280</name>
</gene>
<evidence type="ECO:0000256" key="2">
    <source>
        <dbReference type="PROSITE-ProRule" id="PRU01091"/>
    </source>
</evidence>
<evidence type="ECO:0000313" key="6">
    <source>
        <dbReference type="Proteomes" id="UP000439780"/>
    </source>
</evidence>
<dbReference type="AlphaFoldDB" id="A0A845AM49"/>
<proteinExistence type="predicted"/>
<protein>
    <recommendedName>
        <fullName evidence="4">OmpR/PhoB-type domain-containing protein</fullName>
    </recommendedName>
</protein>
<dbReference type="EMBL" id="WTYA01000009">
    <property type="protein sequence ID" value="MXP29596.1"/>
    <property type="molecule type" value="Genomic_DNA"/>
</dbReference>
<dbReference type="OrthoDB" id="7595335at2"/>
<reference evidence="5 6" key="1">
    <citation type="submission" date="2019-12" db="EMBL/GenBank/DDBJ databases">
        <title>Genomic-based taxomic classification of the family Erythrobacteraceae.</title>
        <authorList>
            <person name="Xu L."/>
        </authorList>
    </citation>
    <scope>NUCLEOTIDE SEQUENCE [LARGE SCALE GENOMIC DNA]</scope>
    <source>
        <strain evidence="5 6">KEMB 9005-328</strain>
    </source>
</reference>
<keyword evidence="6" id="KW-1185">Reference proteome</keyword>
<dbReference type="Gene3D" id="1.10.10.10">
    <property type="entry name" value="Winged helix-like DNA-binding domain superfamily/Winged helix DNA-binding domain"/>
    <property type="match status" value="1"/>
</dbReference>
<sequence length="139" mass="15846">MPRFRRADPALLDLFHRDARIGGRWLSLHPREFALFWRLAETPDMPVDFGELLSDVWRLEHIPETNSLKVHVSRLRAKLGIDHAAWLNETVPQGGYRLGQRSSKSFFAFQDRHHALDSAQPNAHDACEDAGSVSGNHVE</sequence>
<accession>A0A845AM49</accession>
<feature type="region of interest" description="Disordered" evidence="3">
    <location>
        <begin position="118"/>
        <end position="139"/>
    </location>
</feature>
<dbReference type="InterPro" id="IPR016032">
    <property type="entry name" value="Sig_transdc_resp-reg_C-effctor"/>
</dbReference>
<dbReference type="Pfam" id="PF00486">
    <property type="entry name" value="Trans_reg_C"/>
    <property type="match status" value="1"/>
</dbReference>
<dbReference type="CDD" id="cd00383">
    <property type="entry name" value="trans_reg_C"/>
    <property type="match status" value="1"/>
</dbReference>
<name>A0A845AM49_9SPHN</name>
<feature type="DNA-binding region" description="OmpR/PhoB-type" evidence="2">
    <location>
        <begin position="2"/>
        <end position="100"/>
    </location>
</feature>
<dbReference type="Proteomes" id="UP000439780">
    <property type="component" value="Unassembled WGS sequence"/>
</dbReference>
<dbReference type="GO" id="GO:0006355">
    <property type="term" value="P:regulation of DNA-templated transcription"/>
    <property type="evidence" value="ECO:0007669"/>
    <property type="project" value="InterPro"/>
</dbReference>
<dbReference type="SUPFAM" id="SSF46894">
    <property type="entry name" value="C-terminal effector domain of the bipartite response regulators"/>
    <property type="match status" value="1"/>
</dbReference>
<evidence type="ECO:0000313" key="5">
    <source>
        <dbReference type="EMBL" id="MXP29596.1"/>
    </source>
</evidence>
<dbReference type="InterPro" id="IPR001867">
    <property type="entry name" value="OmpR/PhoB-type_DNA-bd"/>
</dbReference>
<keyword evidence="1 2" id="KW-0238">DNA-binding</keyword>
<evidence type="ECO:0000259" key="4">
    <source>
        <dbReference type="PROSITE" id="PS51755"/>
    </source>
</evidence>